<dbReference type="InterPro" id="IPR019734">
    <property type="entry name" value="TPR_rpt"/>
</dbReference>
<feature type="region of interest" description="Disordered" evidence="2">
    <location>
        <begin position="63"/>
        <end position="93"/>
    </location>
</feature>
<accession>A0A8J7HI45</accession>
<dbReference type="PROSITE" id="PS50005">
    <property type="entry name" value="TPR"/>
    <property type="match status" value="1"/>
</dbReference>
<evidence type="ECO:0000313" key="4">
    <source>
        <dbReference type="EMBL" id="MBH8555163.1"/>
    </source>
</evidence>
<keyword evidence="5" id="KW-1185">Reference proteome</keyword>
<dbReference type="CDD" id="cd06257">
    <property type="entry name" value="DnaJ"/>
    <property type="match status" value="1"/>
</dbReference>
<evidence type="ECO:0000259" key="3">
    <source>
        <dbReference type="PROSITE" id="PS50076"/>
    </source>
</evidence>
<protein>
    <submittedName>
        <fullName evidence="4">DnaJ domain-containing protein</fullName>
    </submittedName>
</protein>
<dbReference type="EMBL" id="JAECZB010000092">
    <property type="protein sequence ID" value="MBH8555163.1"/>
    <property type="molecule type" value="Genomic_DNA"/>
</dbReference>
<dbReference type="SUPFAM" id="SSF46565">
    <property type="entry name" value="Chaperone J-domain"/>
    <property type="match status" value="1"/>
</dbReference>
<dbReference type="PROSITE" id="PS50293">
    <property type="entry name" value="TPR_REGION"/>
    <property type="match status" value="1"/>
</dbReference>
<dbReference type="PANTHER" id="PTHR44200">
    <property type="entry name" value="DNAJ HOMOLOG SUBFAMILY C MEMBER 7"/>
    <property type="match status" value="1"/>
</dbReference>
<evidence type="ECO:0000256" key="1">
    <source>
        <dbReference type="PROSITE-ProRule" id="PRU00339"/>
    </source>
</evidence>
<feature type="repeat" description="TPR" evidence="1">
    <location>
        <begin position="102"/>
        <end position="135"/>
    </location>
</feature>
<name>A0A8J7HI45_9CYAN</name>
<dbReference type="Pfam" id="PF00226">
    <property type="entry name" value="DnaJ"/>
    <property type="match status" value="1"/>
</dbReference>
<dbReference type="SUPFAM" id="SSF48452">
    <property type="entry name" value="TPR-like"/>
    <property type="match status" value="1"/>
</dbReference>
<dbReference type="PROSITE" id="PS50076">
    <property type="entry name" value="DNAJ_2"/>
    <property type="match status" value="1"/>
</dbReference>
<dbReference type="InterPro" id="IPR001623">
    <property type="entry name" value="DnaJ_domain"/>
</dbReference>
<feature type="domain" description="J" evidence="3">
    <location>
        <begin position="9"/>
        <end position="69"/>
    </location>
</feature>
<dbReference type="Gene3D" id="1.25.40.10">
    <property type="entry name" value="Tetratricopeptide repeat domain"/>
    <property type="match status" value="1"/>
</dbReference>
<evidence type="ECO:0000313" key="5">
    <source>
        <dbReference type="Proteomes" id="UP000599391"/>
    </source>
</evidence>
<dbReference type="InterPro" id="IPR011990">
    <property type="entry name" value="TPR-like_helical_dom_sf"/>
</dbReference>
<organism evidence="4 5">
    <name type="scientific">Atlanticothrix silvestris CENA357</name>
    <dbReference type="NCBI Taxonomy" id="1725252"/>
    <lineage>
        <taxon>Bacteria</taxon>
        <taxon>Bacillati</taxon>
        <taxon>Cyanobacteriota</taxon>
        <taxon>Cyanophyceae</taxon>
        <taxon>Nostocales</taxon>
        <taxon>Nodulariaceae</taxon>
        <taxon>Atlanticothrix</taxon>
        <taxon>Atlanticothrix silvestris</taxon>
    </lineage>
</organism>
<gene>
    <name evidence="4" type="ORF">I8751_22995</name>
</gene>
<dbReference type="RefSeq" id="WP_214441486.1">
    <property type="nucleotide sequence ID" value="NZ_JAECZB010000092.1"/>
</dbReference>
<proteinExistence type="predicted"/>
<dbReference type="PANTHER" id="PTHR44200:SF1">
    <property type="entry name" value="DNAJ HOMOLOG SUBFAMILY C MEMBER 7"/>
    <property type="match status" value="1"/>
</dbReference>
<dbReference type="InterPro" id="IPR052758">
    <property type="entry name" value="SRC_co-chaperone"/>
</dbReference>
<dbReference type="SMART" id="SM00271">
    <property type="entry name" value="DnaJ"/>
    <property type="match status" value="1"/>
</dbReference>
<dbReference type="Proteomes" id="UP000599391">
    <property type="component" value="Unassembled WGS sequence"/>
</dbReference>
<dbReference type="SMART" id="SM00028">
    <property type="entry name" value="TPR"/>
    <property type="match status" value="2"/>
</dbReference>
<sequence>MRDRLDINHAYEILGLTPGASQVEIKRAYRQLVKTWHPDRFVDQQQKQEAEEKIKKINAAYNKLKSENPSPSEPPSVEHRPSSSKPTNPTNPIKISVNRWDAETFYNWGVENATQGRYSEAIADFTKAIRLNPHYIEAYKYRGLACSQLGYEYRAASDLNKAAELEGEFNTQTTAYTSAYSRRSTSSRYSPKSRSLAGKLCQKIKNLLRLNRRWR</sequence>
<dbReference type="PRINTS" id="PR00625">
    <property type="entry name" value="JDOMAIN"/>
</dbReference>
<dbReference type="AlphaFoldDB" id="A0A8J7HI45"/>
<feature type="compositionally biased region" description="Low complexity" evidence="2">
    <location>
        <begin position="83"/>
        <end position="92"/>
    </location>
</feature>
<comment type="caution">
    <text evidence="4">The sequence shown here is derived from an EMBL/GenBank/DDBJ whole genome shotgun (WGS) entry which is preliminary data.</text>
</comment>
<dbReference type="InterPro" id="IPR036869">
    <property type="entry name" value="J_dom_sf"/>
</dbReference>
<reference evidence="4 5" key="1">
    <citation type="journal article" date="2021" name="Int. J. Syst. Evol. Microbiol.">
        <title>Amazonocrinis nigriterrae gen. nov., sp. nov., Atlanticothrix silvestris gen. nov., sp. nov. and Dendronalium phyllosphericum gen. nov., sp. nov., nostocacean cyanobacteria from Brazilian environments.</title>
        <authorList>
            <person name="Alvarenga D.O."/>
            <person name="Andreote A.P.D."/>
            <person name="Branco L.H.Z."/>
            <person name="Delbaje E."/>
            <person name="Cruz R.B."/>
            <person name="Varani A.M."/>
            <person name="Fiore M.F."/>
        </authorList>
    </citation>
    <scope>NUCLEOTIDE SEQUENCE [LARGE SCALE GENOMIC DNA]</scope>
    <source>
        <strain evidence="4 5">CENA357</strain>
    </source>
</reference>
<evidence type="ECO:0000256" key="2">
    <source>
        <dbReference type="SAM" id="MobiDB-lite"/>
    </source>
</evidence>
<dbReference type="Gene3D" id="1.10.287.110">
    <property type="entry name" value="DnaJ domain"/>
    <property type="match status" value="1"/>
</dbReference>
<keyword evidence="1" id="KW-0802">TPR repeat</keyword>
<dbReference type="Pfam" id="PF00515">
    <property type="entry name" value="TPR_1"/>
    <property type="match status" value="1"/>
</dbReference>